<proteinExistence type="predicted"/>
<dbReference type="RefSeq" id="WP_387346545.1">
    <property type="nucleotide sequence ID" value="NZ_JBIAXI010000028.1"/>
</dbReference>
<evidence type="ECO:0000313" key="2">
    <source>
        <dbReference type="Proteomes" id="UP001602119"/>
    </source>
</evidence>
<dbReference type="InterPro" id="IPR029062">
    <property type="entry name" value="Class_I_gatase-like"/>
</dbReference>
<comment type="caution">
    <text evidence="1">The sequence shown here is derived from an EMBL/GenBank/DDBJ whole genome shotgun (WGS) entry which is preliminary data.</text>
</comment>
<accession>A0ABW6VIT6</accession>
<protein>
    <submittedName>
        <fullName evidence="1">Uncharacterized protein</fullName>
    </submittedName>
</protein>
<reference evidence="1 2" key="1">
    <citation type="submission" date="2024-10" db="EMBL/GenBank/DDBJ databases">
        <title>The Natural Products Discovery Center: Release of the First 8490 Sequenced Strains for Exploring Actinobacteria Biosynthetic Diversity.</title>
        <authorList>
            <person name="Kalkreuter E."/>
            <person name="Kautsar S.A."/>
            <person name="Yang D."/>
            <person name="Bader C.D."/>
            <person name="Teijaro C.N."/>
            <person name="Fluegel L."/>
            <person name="Davis C.M."/>
            <person name="Simpson J.R."/>
            <person name="Lauterbach L."/>
            <person name="Steele A.D."/>
            <person name="Gui C."/>
            <person name="Meng S."/>
            <person name="Li G."/>
            <person name="Viehrig K."/>
            <person name="Ye F."/>
            <person name="Su P."/>
            <person name="Kiefer A.F."/>
            <person name="Nichols A."/>
            <person name="Cepeda A.J."/>
            <person name="Yan W."/>
            <person name="Fan B."/>
            <person name="Jiang Y."/>
            <person name="Adhikari A."/>
            <person name="Zheng C.-J."/>
            <person name="Schuster L."/>
            <person name="Cowan T.M."/>
            <person name="Smanski M.J."/>
            <person name="Chevrette M.G."/>
            <person name="De Carvalho L.P.S."/>
            <person name="Shen B."/>
        </authorList>
    </citation>
    <scope>NUCLEOTIDE SEQUENCE [LARGE SCALE GENOMIC DNA]</scope>
    <source>
        <strain evidence="1 2">NPDC001281</strain>
    </source>
</reference>
<keyword evidence="2" id="KW-1185">Reference proteome</keyword>
<dbReference type="SUPFAM" id="SSF52317">
    <property type="entry name" value="Class I glutamine amidotransferase-like"/>
    <property type="match status" value="1"/>
</dbReference>
<name>A0ABW6VIT6_MICFU</name>
<dbReference type="Gene3D" id="3.40.50.880">
    <property type="match status" value="1"/>
</dbReference>
<organism evidence="1 2">
    <name type="scientific">Microtetraspora fusca</name>
    <dbReference type="NCBI Taxonomy" id="1997"/>
    <lineage>
        <taxon>Bacteria</taxon>
        <taxon>Bacillati</taxon>
        <taxon>Actinomycetota</taxon>
        <taxon>Actinomycetes</taxon>
        <taxon>Streptosporangiales</taxon>
        <taxon>Streptosporangiaceae</taxon>
        <taxon>Microtetraspora</taxon>
    </lineage>
</organism>
<sequence length="47" mass="4904">MAELPGHPFFLCTLFQPELGGDEVRPHAVVRAFAAAAAAHATSRNGA</sequence>
<gene>
    <name evidence="1" type="ORF">ACFY05_34970</name>
</gene>
<evidence type="ECO:0000313" key="1">
    <source>
        <dbReference type="EMBL" id="MFF4778042.1"/>
    </source>
</evidence>
<dbReference type="Proteomes" id="UP001602119">
    <property type="component" value="Unassembled WGS sequence"/>
</dbReference>
<dbReference type="EMBL" id="JBIAXI010000028">
    <property type="protein sequence ID" value="MFF4778042.1"/>
    <property type="molecule type" value="Genomic_DNA"/>
</dbReference>